<evidence type="ECO:0000256" key="3">
    <source>
        <dbReference type="ARBA" id="ARBA00022448"/>
    </source>
</evidence>
<keyword evidence="3" id="KW-0813">Transport</keyword>
<feature type="transmembrane region" description="Helical" evidence="8">
    <location>
        <begin position="351"/>
        <end position="373"/>
    </location>
</feature>
<dbReference type="PANTHER" id="PTHR20772:SF2">
    <property type="entry name" value="PROTEIN FMP42"/>
    <property type="match status" value="1"/>
</dbReference>
<evidence type="ECO:0000313" key="9">
    <source>
        <dbReference type="EMBL" id="KAJ9662121.1"/>
    </source>
</evidence>
<keyword evidence="10" id="KW-1185">Reference proteome</keyword>
<feature type="transmembrane region" description="Helical" evidence="8">
    <location>
        <begin position="62"/>
        <end position="82"/>
    </location>
</feature>
<evidence type="ECO:0000256" key="4">
    <source>
        <dbReference type="ARBA" id="ARBA00022692"/>
    </source>
</evidence>
<accession>A0ABQ9NMK4</accession>
<dbReference type="InterPro" id="IPR052599">
    <property type="entry name" value="SLC43A_AATransporter"/>
</dbReference>
<evidence type="ECO:0000256" key="7">
    <source>
        <dbReference type="SAM" id="MobiDB-lite"/>
    </source>
</evidence>
<feature type="transmembrane region" description="Helical" evidence="8">
    <location>
        <begin position="509"/>
        <end position="532"/>
    </location>
</feature>
<feature type="transmembrane region" description="Helical" evidence="8">
    <location>
        <begin position="237"/>
        <end position="255"/>
    </location>
</feature>
<feature type="transmembrane region" description="Helical" evidence="8">
    <location>
        <begin position="117"/>
        <end position="137"/>
    </location>
</feature>
<evidence type="ECO:0000256" key="2">
    <source>
        <dbReference type="ARBA" id="ARBA00006595"/>
    </source>
</evidence>
<keyword evidence="4 8" id="KW-0812">Transmembrane</keyword>
<evidence type="ECO:0000256" key="1">
    <source>
        <dbReference type="ARBA" id="ARBA00004141"/>
    </source>
</evidence>
<keyword evidence="6 8" id="KW-0472">Membrane</keyword>
<feature type="region of interest" description="Disordered" evidence="7">
    <location>
        <begin position="1"/>
        <end position="27"/>
    </location>
</feature>
<evidence type="ECO:0008006" key="11">
    <source>
        <dbReference type="Google" id="ProtNLM"/>
    </source>
</evidence>
<dbReference type="Proteomes" id="UP001172684">
    <property type="component" value="Unassembled WGS sequence"/>
</dbReference>
<dbReference type="InterPro" id="IPR036259">
    <property type="entry name" value="MFS_trans_sf"/>
</dbReference>
<gene>
    <name evidence="9" type="ORF">H2201_006229</name>
</gene>
<name>A0ABQ9NMK4_9PEZI</name>
<evidence type="ECO:0000313" key="10">
    <source>
        <dbReference type="Proteomes" id="UP001172684"/>
    </source>
</evidence>
<reference evidence="9" key="1">
    <citation type="submission" date="2022-10" db="EMBL/GenBank/DDBJ databases">
        <title>Culturing micro-colonial fungi from biological soil crusts in the Mojave desert and describing Neophaeococcomyces mojavensis, and introducing the new genera and species Taxawa tesnikishii.</title>
        <authorList>
            <person name="Kurbessoian T."/>
            <person name="Stajich J.E."/>
        </authorList>
    </citation>
    <scope>NUCLEOTIDE SEQUENCE</scope>
    <source>
        <strain evidence="9">TK_1</strain>
    </source>
</reference>
<organism evidence="9 10">
    <name type="scientific">Coniosporium apollinis</name>
    <dbReference type="NCBI Taxonomy" id="61459"/>
    <lineage>
        <taxon>Eukaryota</taxon>
        <taxon>Fungi</taxon>
        <taxon>Dikarya</taxon>
        <taxon>Ascomycota</taxon>
        <taxon>Pezizomycotina</taxon>
        <taxon>Dothideomycetes</taxon>
        <taxon>Dothideomycetes incertae sedis</taxon>
        <taxon>Coniosporium</taxon>
    </lineage>
</organism>
<sequence>MSLTRRGSSMDQYEEWNRDRSGSVGSRKKLSFNPVGQWVPPAAHEEPLGAFEVSKAKRIVQVFAAVVYCLLAAGIVFGYAALKPVLISEGVYRNRCTQEELDKNVRVCYEQEIRLNLMFTVAAVSTNVCALPVGTILDRYGPRVSGIIGVCFLTLGSLFFAFAWDLPFDGYIPGYLFLALGGPFVFISSFQLSNTFPQYSGLILALLTGAFDTSSAIFLFYRLIYQATDGSFWPKKFFLAYLIVPAYILIVQVFLMPSQSYKTVGELVTVAEDDTHDQHDSDEEIEDPAEIQRIRDERRVRRESVISEITELLGSKDGTKQSEQEEKKKNISGVWGALHGRTAWEQIKSPWFVLVTLFTVVQMTRINYFVATIRPQYEYLLGDYEKAVQVNSFFDVALPLGGVISVPFIGLILDNTSTPFVLSLLVVIATTIGILGIIPEMWAAYANICLFVIYRPLYYTTVSDYAAKVFGFATFGKVYGLIICLAGLFNFSQSALDALTHKVFDNNPIPVNVILLSLALLVGIALVGYVWFKARSMHRKQLEMEAEGAREQLMPQEQLMPEANGYGTNQ</sequence>
<feature type="transmembrane region" description="Helical" evidence="8">
    <location>
        <begin position="469"/>
        <end position="489"/>
    </location>
</feature>
<feature type="transmembrane region" description="Helical" evidence="8">
    <location>
        <begin position="170"/>
        <end position="190"/>
    </location>
</feature>
<feature type="compositionally biased region" description="Polar residues" evidence="7">
    <location>
        <begin position="1"/>
        <end position="11"/>
    </location>
</feature>
<feature type="transmembrane region" description="Helical" evidence="8">
    <location>
        <begin position="393"/>
        <end position="413"/>
    </location>
</feature>
<dbReference type="EMBL" id="JAPDRL010000052">
    <property type="protein sequence ID" value="KAJ9662121.1"/>
    <property type="molecule type" value="Genomic_DNA"/>
</dbReference>
<feature type="transmembrane region" description="Helical" evidence="8">
    <location>
        <begin position="420"/>
        <end position="438"/>
    </location>
</feature>
<proteinExistence type="inferred from homology"/>
<keyword evidence="5 8" id="KW-1133">Transmembrane helix</keyword>
<feature type="transmembrane region" description="Helical" evidence="8">
    <location>
        <begin position="444"/>
        <end position="462"/>
    </location>
</feature>
<dbReference type="Gene3D" id="1.20.1250.20">
    <property type="entry name" value="MFS general substrate transporter like domains"/>
    <property type="match status" value="1"/>
</dbReference>
<evidence type="ECO:0000256" key="5">
    <source>
        <dbReference type="ARBA" id="ARBA00022989"/>
    </source>
</evidence>
<evidence type="ECO:0000256" key="8">
    <source>
        <dbReference type="SAM" id="Phobius"/>
    </source>
</evidence>
<evidence type="ECO:0000256" key="6">
    <source>
        <dbReference type="ARBA" id="ARBA00023136"/>
    </source>
</evidence>
<dbReference type="PANTHER" id="PTHR20772">
    <property type="entry name" value="PROTEIN FMP42"/>
    <property type="match status" value="1"/>
</dbReference>
<comment type="subcellular location">
    <subcellularLocation>
        <location evidence="1">Membrane</location>
        <topology evidence="1">Multi-pass membrane protein</topology>
    </subcellularLocation>
</comment>
<comment type="similarity">
    <text evidence="2">Belongs to the SLC43A transporter (TC 2.A.1.44) family.</text>
</comment>
<feature type="transmembrane region" description="Helical" evidence="8">
    <location>
        <begin position="202"/>
        <end position="225"/>
    </location>
</feature>
<comment type="caution">
    <text evidence="9">The sequence shown here is derived from an EMBL/GenBank/DDBJ whole genome shotgun (WGS) entry which is preliminary data.</text>
</comment>
<feature type="transmembrane region" description="Helical" evidence="8">
    <location>
        <begin position="144"/>
        <end position="164"/>
    </location>
</feature>
<protein>
    <recommendedName>
        <fullName evidence="11">MFS general substrate transporter</fullName>
    </recommendedName>
</protein>
<dbReference type="SUPFAM" id="SSF103473">
    <property type="entry name" value="MFS general substrate transporter"/>
    <property type="match status" value="1"/>
</dbReference>